<evidence type="ECO:0000259" key="1">
    <source>
        <dbReference type="Pfam" id="PF08268"/>
    </source>
</evidence>
<reference evidence="2" key="1">
    <citation type="journal article" date="2018" name="DNA Res.">
        <title>Multiple hybrid de novo genome assembly of finger millet, an orphan allotetraploid crop.</title>
        <authorList>
            <person name="Hatakeyama M."/>
            <person name="Aluri S."/>
            <person name="Balachadran M.T."/>
            <person name="Sivarajan S.R."/>
            <person name="Patrignani A."/>
            <person name="Gruter S."/>
            <person name="Poveda L."/>
            <person name="Shimizu-Inatsugi R."/>
            <person name="Baeten J."/>
            <person name="Francoijs K.J."/>
            <person name="Nataraja K.N."/>
            <person name="Reddy Y.A.N."/>
            <person name="Phadnis S."/>
            <person name="Ravikumar R.L."/>
            <person name="Schlapbach R."/>
            <person name="Sreeman S.M."/>
            <person name="Shimizu K.K."/>
        </authorList>
    </citation>
    <scope>NUCLEOTIDE SEQUENCE</scope>
</reference>
<dbReference type="NCBIfam" id="TIGR01640">
    <property type="entry name" value="F_box_assoc_1"/>
    <property type="match status" value="1"/>
</dbReference>
<name>A0AAV5CV39_ELECO</name>
<dbReference type="SUPFAM" id="SSF63829">
    <property type="entry name" value="Calcium-dependent phosphotriesterase"/>
    <property type="match status" value="1"/>
</dbReference>
<accession>A0AAV5CV39</accession>
<sequence length="316" mass="35700">MGGGGGSWPPLATTKLRPWGYGRVSNTYKLVLSLRHKLNSTRDRDPPKSAPEELLVYTLGADREQPRLVITDLSSGVYNAIGAQSLYINGTIYLSAFRESMILAFDVDTETVTQIITPGSGRFPYDNPVTSELIQLFGRPCLVRIHGRQRVLWLLTVDHQWERRCVFKVDESLFLEPVKGIWDYAGVLVFYLNLYITTGLGGKLCLYQVATKKMLNGNLPRDLTPEVSDYAFCWGYRPTLVSPVSIVGELEQDIEGHFDCVAGIMEALALKPVNERDKRRGQKATLDTVCFMEFLIRIMQKMPDKMQDVIKMSLLR</sequence>
<dbReference type="AlphaFoldDB" id="A0AAV5CV39"/>
<dbReference type="PANTHER" id="PTHR31111">
    <property type="entry name" value="BNAA05G37150D PROTEIN-RELATED"/>
    <property type="match status" value="1"/>
</dbReference>
<comment type="caution">
    <text evidence="2">The sequence shown here is derived from an EMBL/GenBank/DDBJ whole genome shotgun (WGS) entry which is preliminary data.</text>
</comment>
<feature type="domain" description="F-box associated beta-propeller type 3" evidence="1">
    <location>
        <begin position="20"/>
        <end position="164"/>
    </location>
</feature>
<dbReference type="EMBL" id="BQKI01000009">
    <property type="protein sequence ID" value="GJN01890.1"/>
    <property type="molecule type" value="Genomic_DNA"/>
</dbReference>
<dbReference type="InterPro" id="IPR017451">
    <property type="entry name" value="F-box-assoc_interact_dom"/>
</dbReference>
<organism evidence="2 3">
    <name type="scientific">Eleusine coracana subsp. coracana</name>
    <dbReference type="NCBI Taxonomy" id="191504"/>
    <lineage>
        <taxon>Eukaryota</taxon>
        <taxon>Viridiplantae</taxon>
        <taxon>Streptophyta</taxon>
        <taxon>Embryophyta</taxon>
        <taxon>Tracheophyta</taxon>
        <taxon>Spermatophyta</taxon>
        <taxon>Magnoliopsida</taxon>
        <taxon>Liliopsida</taxon>
        <taxon>Poales</taxon>
        <taxon>Poaceae</taxon>
        <taxon>PACMAD clade</taxon>
        <taxon>Chloridoideae</taxon>
        <taxon>Cynodonteae</taxon>
        <taxon>Eleusininae</taxon>
        <taxon>Eleusine</taxon>
    </lineage>
</organism>
<gene>
    <name evidence="2" type="primary">ga19192</name>
    <name evidence="2" type="ORF">PR202_ga19192</name>
</gene>
<proteinExistence type="predicted"/>
<dbReference type="InterPro" id="IPR013187">
    <property type="entry name" value="F-box-assoc_dom_typ3"/>
</dbReference>
<dbReference type="PANTHER" id="PTHR31111:SF136">
    <property type="entry name" value="F-BOX ASSOCIATED DOMAIN-CONTAINING PROTEIN"/>
    <property type="match status" value="1"/>
</dbReference>
<dbReference type="Pfam" id="PF08268">
    <property type="entry name" value="FBA_3"/>
    <property type="match status" value="1"/>
</dbReference>
<evidence type="ECO:0000313" key="3">
    <source>
        <dbReference type="Proteomes" id="UP001054889"/>
    </source>
</evidence>
<reference evidence="2" key="2">
    <citation type="submission" date="2021-12" db="EMBL/GenBank/DDBJ databases">
        <title>Resequencing data analysis of finger millet.</title>
        <authorList>
            <person name="Hatakeyama M."/>
            <person name="Aluri S."/>
            <person name="Balachadran M.T."/>
            <person name="Sivarajan S.R."/>
            <person name="Poveda L."/>
            <person name="Shimizu-Inatsugi R."/>
            <person name="Schlapbach R."/>
            <person name="Sreeman S.M."/>
            <person name="Shimizu K.K."/>
        </authorList>
    </citation>
    <scope>NUCLEOTIDE SEQUENCE</scope>
</reference>
<evidence type="ECO:0000313" key="2">
    <source>
        <dbReference type="EMBL" id="GJN01890.1"/>
    </source>
</evidence>
<keyword evidence="3" id="KW-1185">Reference proteome</keyword>
<dbReference type="Proteomes" id="UP001054889">
    <property type="component" value="Unassembled WGS sequence"/>
</dbReference>
<protein>
    <recommendedName>
        <fullName evidence="1">F-box associated beta-propeller type 3 domain-containing protein</fullName>
    </recommendedName>
</protein>